<feature type="transmembrane region" description="Helical" evidence="2">
    <location>
        <begin position="993"/>
        <end position="1014"/>
    </location>
</feature>
<dbReference type="EMBL" id="JBGMDY010000011">
    <property type="protein sequence ID" value="KAL2317553.1"/>
    <property type="molecule type" value="Genomic_DNA"/>
</dbReference>
<evidence type="ECO:0008006" key="5">
    <source>
        <dbReference type="Google" id="ProtNLM"/>
    </source>
</evidence>
<feature type="compositionally biased region" description="Low complexity" evidence="1">
    <location>
        <begin position="479"/>
        <end position="498"/>
    </location>
</feature>
<dbReference type="InterPro" id="IPR052843">
    <property type="entry name" value="ER_body_metal_sequester"/>
</dbReference>
<feature type="region of interest" description="Disordered" evidence="1">
    <location>
        <begin position="1"/>
        <end position="21"/>
    </location>
</feature>
<feature type="region of interest" description="Disordered" evidence="1">
    <location>
        <begin position="387"/>
        <end position="439"/>
    </location>
</feature>
<feature type="region of interest" description="Disordered" evidence="1">
    <location>
        <begin position="526"/>
        <end position="553"/>
    </location>
</feature>
<feature type="transmembrane region" description="Helical" evidence="2">
    <location>
        <begin position="961"/>
        <end position="981"/>
    </location>
</feature>
<feature type="transmembrane region" description="Helical" evidence="2">
    <location>
        <begin position="925"/>
        <end position="949"/>
    </location>
</feature>
<accession>A0ABD1L2G3</accession>
<reference evidence="3 4" key="1">
    <citation type="submission" date="2024-08" db="EMBL/GenBank/DDBJ databases">
        <title>Insights into the chromosomal genome structure of Flemingia macrophylla.</title>
        <authorList>
            <person name="Ding Y."/>
            <person name="Zhao Y."/>
            <person name="Bi W."/>
            <person name="Wu M."/>
            <person name="Zhao G."/>
            <person name="Gong Y."/>
            <person name="Li W."/>
            <person name="Zhang P."/>
        </authorList>
    </citation>
    <scope>NUCLEOTIDE SEQUENCE [LARGE SCALE GENOMIC DNA]</scope>
    <source>
        <strain evidence="3">DYQJB</strain>
        <tissue evidence="3">Leaf</tissue>
    </source>
</reference>
<dbReference type="Proteomes" id="UP001603857">
    <property type="component" value="Unassembled WGS sequence"/>
</dbReference>
<keyword evidence="2" id="KW-0472">Membrane</keyword>
<evidence type="ECO:0000256" key="2">
    <source>
        <dbReference type="SAM" id="Phobius"/>
    </source>
</evidence>
<feature type="compositionally biased region" description="Polar residues" evidence="1">
    <location>
        <begin position="528"/>
        <end position="550"/>
    </location>
</feature>
<feature type="compositionally biased region" description="Basic and acidic residues" evidence="1">
    <location>
        <begin position="286"/>
        <end position="295"/>
    </location>
</feature>
<keyword evidence="4" id="KW-1185">Reference proteome</keyword>
<protein>
    <recommendedName>
        <fullName evidence="5">Membrane protein of ER body-like protein</fullName>
    </recommendedName>
</protein>
<evidence type="ECO:0000256" key="1">
    <source>
        <dbReference type="SAM" id="MobiDB-lite"/>
    </source>
</evidence>
<comment type="caution">
    <text evidence="3">The sequence shown here is derived from an EMBL/GenBank/DDBJ whole genome shotgun (WGS) entry which is preliminary data.</text>
</comment>
<organism evidence="3 4">
    <name type="scientific">Flemingia macrophylla</name>
    <dbReference type="NCBI Taxonomy" id="520843"/>
    <lineage>
        <taxon>Eukaryota</taxon>
        <taxon>Viridiplantae</taxon>
        <taxon>Streptophyta</taxon>
        <taxon>Embryophyta</taxon>
        <taxon>Tracheophyta</taxon>
        <taxon>Spermatophyta</taxon>
        <taxon>Magnoliopsida</taxon>
        <taxon>eudicotyledons</taxon>
        <taxon>Gunneridae</taxon>
        <taxon>Pentapetalae</taxon>
        <taxon>rosids</taxon>
        <taxon>fabids</taxon>
        <taxon>Fabales</taxon>
        <taxon>Fabaceae</taxon>
        <taxon>Papilionoideae</taxon>
        <taxon>50 kb inversion clade</taxon>
        <taxon>NPAAA clade</taxon>
        <taxon>indigoferoid/millettioid clade</taxon>
        <taxon>Phaseoleae</taxon>
        <taxon>Flemingia</taxon>
    </lineage>
</organism>
<sequence length="1046" mass="113577">MEHEGHQWRVHTHEEQEEEEEMMEDDALIRKHSVSHIKGGLITDEVTFSSSCCSSSSGSEHNNVVFSVFTAPDGSLVHKEEEVAEIGDGGEDSNHVNGDKVDYEAVGLAQVAGFDGVATNGEVVGGVAVSQNQNSVYFDEQRDDEVNGLNGVQNDDAFGSVHPSDPTNLGEREFDVQKDQPVIQNSLCSKITDQCMKTVDDRLPYIPELSHIYNSSDIQASAVANFHEETSTKEAPNLIDQKLEEFDVEAVLAKQETHDLFCPNCHSCITKRVILKKRKRYLQKSDNKAKRDKLETVGSSELEDSSAQPEGNQGDHANVTSESAIVGPELEECTKEAPNLIDQKLEEFDVEAVLAKQETHDLFCPNCHSCITKRVILKKRKRYLQKSDNKAKRDKLETVGSSELEDSSAQPEGNQGDHANVTSESAIVGPEPPADNNQSCGEPELFRCLSCFSFFIPRGKCFELFRNFGGANKNEGAQNPSSVPPSNLQNSSNPPASNVQNPSNPQGSNANWLKYLFTLNKGEKASDASLQHSGTGSAEQHNSAPITSDELTYPEIGHPKGPLADTSVIKNVKNTSEINRGHEGINSLIISTNLSPIQSCTKSDNDLVNEVQREGQDFLDFSLKEQLPGKPMIHEVEKKNASADITKTGDNAEDMSSMSISNEKVYKYESVPSAAAATTTETIVKAEETAKDTILKHYEGEPEFPVSTTVGFLNLEESVNDVDNKLEVVKNNYSSLVHKATSPIQSSGSEILADGAASIKQNSGRDVIFPSKLDFTQIDSSTRKQNSGAEVIVVVEREAVKSTTSQTADNMPAEGATITGSQTRVQIDEQPSSEVGEPQGWEILKSIVYGGLAEAITSLGIVSSAVSSGATPLNIIALGFANLIGGLFILGHNLIDLKNDHTEGDQAQTNVQDRYQEQLGRRANFLLHAVVAVLSFLIFGAVPLVIYGVLINKNYYTDVKLAAVAASSIVCIILLAIGKVYTRKPPKSYVKTILYYVTLALAASGVSYIGGNLIKDLLEKLNHPESGFAITMPLSDTSKGSTWSSY</sequence>
<feature type="region of interest" description="Disordered" evidence="1">
    <location>
        <begin position="286"/>
        <end position="319"/>
    </location>
</feature>
<feature type="compositionally biased region" description="Basic and acidic residues" evidence="1">
    <location>
        <begin position="1"/>
        <end position="14"/>
    </location>
</feature>
<dbReference type="PANTHER" id="PTHR38937">
    <property type="entry name" value="MEMBRANE PROTEIN OF ER BODY-LIKE PROTEIN"/>
    <property type="match status" value="1"/>
</dbReference>
<evidence type="ECO:0000313" key="4">
    <source>
        <dbReference type="Proteomes" id="UP001603857"/>
    </source>
</evidence>
<keyword evidence="2" id="KW-1133">Transmembrane helix</keyword>
<feature type="region of interest" description="Disordered" evidence="1">
    <location>
        <begin position="475"/>
        <end position="507"/>
    </location>
</feature>
<name>A0ABD1L2G3_9FABA</name>
<gene>
    <name evidence="3" type="ORF">Fmac_031429</name>
</gene>
<proteinExistence type="predicted"/>
<dbReference type="PANTHER" id="PTHR38937:SF2">
    <property type="entry name" value="MEMBRANE PROTEIN OF ER BODY-LIKE PROTEIN ISOFORM X1"/>
    <property type="match status" value="1"/>
</dbReference>
<dbReference type="AlphaFoldDB" id="A0ABD1L2G3"/>
<evidence type="ECO:0000313" key="3">
    <source>
        <dbReference type="EMBL" id="KAL2317553.1"/>
    </source>
</evidence>
<feature type="transmembrane region" description="Helical" evidence="2">
    <location>
        <begin position="873"/>
        <end position="891"/>
    </location>
</feature>
<feature type="compositionally biased region" description="Basic and acidic residues" evidence="1">
    <location>
        <begin position="387"/>
        <end position="397"/>
    </location>
</feature>
<keyword evidence="2" id="KW-0812">Transmembrane</keyword>